<dbReference type="PANTHER" id="PTHR30622:SF4">
    <property type="entry name" value="UNDECAPRENYL-DIPHOSPHATASE"/>
    <property type="match status" value="1"/>
</dbReference>
<evidence type="ECO:0000256" key="13">
    <source>
        <dbReference type="ARBA" id="ARBA00047594"/>
    </source>
</evidence>
<evidence type="ECO:0000256" key="12">
    <source>
        <dbReference type="ARBA" id="ARBA00032932"/>
    </source>
</evidence>
<dbReference type="HAMAP" id="MF_01006">
    <property type="entry name" value="Undec_diphosphatase"/>
    <property type="match status" value="1"/>
</dbReference>
<dbReference type="EMBL" id="CP074572">
    <property type="protein sequence ID" value="QVK23635.1"/>
    <property type="molecule type" value="Genomic_DNA"/>
</dbReference>
<dbReference type="Pfam" id="PF02673">
    <property type="entry name" value="BacA"/>
    <property type="match status" value="1"/>
</dbReference>
<keyword evidence="14" id="KW-0133">Cell shape</keyword>
<dbReference type="RefSeq" id="WP_213682254.1">
    <property type="nucleotide sequence ID" value="NZ_CP074572.1"/>
</dbReference>
<evidence type="ECO:0000256" key="3">
    <source>
        <dbReference type="ARBA" id="ARBA00012374"/>
    </source>
</evidence>
<keyword evidence="9 14" id="KW-0472">Membrane</keyword>
<dbReference type="NCBIfam" id="NF001393">
    <property type="entry name" value="PRK00281.2-4"/>
    <property type="match status" value="1"/>
</dbReference>
<comment type="catalytic activity">
    <reaction evidence="13 14">
        <text>di-trans,octa-cis-undecaprenyl diphosphate + H2O = di-trans,octa-cis-undecaprenyl phosphate + phosphate + H(+)</text>
        <dbReference type="Rhea" id="RHEA:28094"/>
        <dbReference type="ChEBI" id="CHEBI:15377"/>
        <dbReference type="ChEBI" id="CHEBI:15378"/>
        <dbReference type="ChEBI" id="CHEBI:43474"/>
        <dbReference type="ChEBI" id="CHEBI:58405"/>
        <dbReference type="ChEBI" id="CHEBI:60392"/>
        <dbReference type="EC" id="3.6.1.27"/>
    </reaction>
</comment>
<protein>
    <recommendedName>
        <fullName evidence="4 14">Undecaprenyl-diphosphatase</fullName>
        <ecNumber evidence="3 14">3.6.1.27</ecNumber>
    </recommendedName>
    <alternativeName>
        <fullName evidence="12 14">Bacitracin resistance protein</fullName>
    </alternativeName>
    <alternativeName>
        <fullName evidence="11 14">Undecaprenyl pyrophosphate phosphatase</fullName>
    </alternativeName>
</protein>
<dbReference type="PANTHER" id="PTHR30622">
    <property type="entry name" value="UNDECAPRENYL-DIPHOSPHATASE"/>
    <property type="match status" value="1"/>
</dbReference>
<feature type="transmembrane region" description="Helical" evidence="14">
    <location>
        <begin position="113"/>
        <end position="131"/>
    </location>
</feature>
<gene>
    <name evidence="14" type="primary">uppP</name>
    <name evidence="15" type="ORF">KHX94_02580</name>
</gene>
<evidence type="ECO:0000256" key="14">
    <source>
        <dbReference type="HAMAP-Rule" id="MF_01006"/>
    </source>
</evidence>
<evidence type="ECO:0000256" key="7">
    <source>
        <dbReference type="ARBA" id="ARBA00022801"/>
    </source>
</evidence>
<keyword evidence="6 14" id="KW-0812">Transmembrane</keyword>
<reference evidence="15 16" key="1">
    <citation type="journal article" date="2012" name="Int. J. Syst. Evol. Microbiol.">
        <title>Shewanella dokdonensis sp. nov., isolated from seawater.</title>
        <authorList>
            <person name="Sung H.R."/>
            <person name="Yoon J.H."/>
            <person name="Ghim S.Y."/>
        </authorList>
    </citation>
    <scope>NUCLEOTIDE SEQUENCE [LARGE SCALE GENOMIC DNA]</scope>
    <source>
        <strain evidence="15 16">DSM 23626</strain>
    </source>
</reference>
<comment type="function">
    <text evidence="14">Catalyzes the dephosphorylation of undecaprenyl diphosphate (UPP). Confers resistance to bacitracin.</text>
</comment>
<evidence type="ECO:0000313" key="15">
    <source>
        <dbReference type="EMBL" id="QVK23635.1"/>
    </source>
</evidence>
<comment type="subcellular location">
    <subcellularLocation>
        <location evidence="1 14">Cell membrane</location>
        <topology evidence="1 14">Multi-pass membrane protein</topology>
    </subcellularLocation>
</comment>
<keyword evidence="7 14" id="KW-0378">Hydrolase</keyword>
<evidence type="ECO:0000256" key="5">
    <source>
        <dbReference type="ARBA" id="ARBA00022475"/>
    </source>
</evidence>
<accession>A0ABX8DFZ3</accession>
<dbReference type="NCBIfam" id="TIGR00753">
    <property type="entry name" value="undec_PP_bacA"/>
    <property type="match status" value="1"/>
</dbReference>
<evidence type="ECO:0000256" key="9">
    <source>
        <dbReference type="ARBA" id="ARBA00023136"/>
    </source>
</evidence>
<evidence type="ECO:0000256" key="8">
    <source>
        <dbReference type="ARBA" id="ARBA00022989"/>
    </source>
</evidence>
<evidence type="ECO:0000256" key="11">
    <source>
        <dbReference type="ARBA" id="ARBA00032707"/>
    </source>
</evidence>
<evidence type="ECO:0000256" key="6">
    <source>
        <dbReference type="ARBA" id="ARBA00022692"/>
    </source>
</evidence>
<feature type="transmembrane region" description="Helical" evidence="14">
    <location>
        <begin position="183"/>
        <end position="204"/>
    </location>
</feature>
<keyword evidence="5 14" id="KW-1003">Cell membrane</keyword>
<proteinExistence type="inferred from homology"/>
<sequence>MDIIQVVILALIQGLTEFLPISSSAHLILPSQLLGWQDQGLSFDVAVNTGSLLAVVIYFRHELYRMAKAWLASIAKRETSNESQLAWWIILATLPAVFFGFMAKGFIETHLRSASVIAFTTIVFGLLLWWADKHSRLALTEYQSGWRKSLMIGFAQALALIPGTSRSGITMTAALMLGLTREAAARFSFLMSVPVSLGAAILVVKDLAESAEPLDMRALILGTSISFVAAYACIHYFLKIISKMGMTPFVIYRLLLGIGLCGFIVLHSN</sequence>
<keyword evidence="14" id="KW-0573">Peptidoglycan synthesis</keyword>
<feature type="transmembrane region" description="Helical" evidence="14">
    <location>
        <begin position="216"/>
        <end position="238"/>
    </location>
</feature>
<dbReference type="InterPro" id="IPR003824">
    <property type="entry name" value="UppP"/>
</dbReference>
<keyword evidence="16" id="KW-1185">Reference proteome</keyword>
<comment type="similarity">
    <text evidence="2 14">Belongs to the UppP family.</text>
</comment>
<evidence type="ECO:0000256" key="10">
    <source>
        <dbReference type="ARBA" id="ARBA00023251"/>
    </source>
</evidence>
<evidence type="ECO:0000256" key="4">
    <source>
        <dbReference type="ARBA" id="ARBA00021581"/>
    </source>
</evidence>
<comment type="miscellaneous">
    <text evidence="14">Bacitracin is thought to be involved in the inhibition of peptidoglycan synthesis by sequestering undecaprenyl diphosphate, thereby reducing the pool of lipid carrier available.</text>
</comment>
<dbReference type="Proteomes" id="UP000676428">
    <property type="component" value="Chromosome"/>
</dbReference>
<dbReference type="EC" id="3.6.1.27" evidence="3 14"/>
<keyword evidence="10 14" id="KW-0046">Antibiotic resistance</keyword>
<keyword evidence="14" id="KW-0961">Cell wall biogenesis/degradation</keyword>
<name>A0ABX8DFZ3_9GAMM</name>
<evidence type="ECO:0000256" key="1">
    <source>
        <dbReference type="ARBA" id="ARBA00004651"/>
    </source>
</evidence>
<dbReference type="GO" id="GO:0050380">
    <property type="term" value="F:undecaprenyl-diphosphatase activity"/>
    <property type="evidence" value="ECO:0007669"/>
    <property type="project" value="UniProtKB-EC"/>
</dbReference>
<evidence type="ECO:0000256" key="2">
    <source>
        <dbReference type="ARBA" id="ARBA00010621"/>
    </source>
</evidence>
<feature type="transmembrane region" description="Helical" evidence="14">
    <location>
        <begin position="85"/>
        <end position="107"/>
    </location>
</feature>
<feature type="transmembrane region" description="Helical" evidence="14">
    <location>
        <begin position="152"/>
        <end position="177"/>
    </location>
</feature>
<evidence type="ECO:0000313" key="16">
    <source>
        <dbReference type="Proteomes" id="UP000676428"/>
    </source>
</evidence>
<organism evidence="15 16">
    <name type="scientific">Shewanella dokdonensis</name>
    <dbReference type="NCBI Taxonomy" id="712036"/>
    <lineage>
        <taxon>Bacteria</taxon>
        <taxon>Pseudomonadati</taxon>
        <taxon>Pseudomonadota</taxon>
        <taxon>Gammaproteobacteria</taxon>
        <taxon>Alteromonadales</taxon>
        <taxon>Shewanellaceae</taxon>
        <taxon>Shewanella</taxon>
    </lineage>
</organism>
<feature type="transmembrane region" description="Helical" evidence="14">
    <location>
        <begin position="250"/>
        <end position="266"/>
    </location>
</feature>
<keyword evidence="8 14" id="KW-1133">Transmembrane helix</keyword>